<accession>A0A1A8E484</accession>
<sequence length="63" mass="7444">QTFRWMDVYSYCGVISHYPILSKHQLYITHLPLHLSLFCFLPPIEYCMVKCVKMYAVTNALCI</sequence>
<protein>
    <submittedName>
        <fullName evidence="1">AT rich interactive domain 5A (MRF1-like)</fullName>
    </submittedName>
</protein>
<reference evidence="1" key="1">
    <citation type="submission" date="2016-05" db="EMBL/GenBank/DDBJ databases">
        <authorList>
            <person name="Lavstsen T."/>
            <person name="Jespersen J.S."/>
        </authorList>
    </citation>
    <scope>NUCLEOTIDE SEQUENCE</scope>
    <source>
        <tissue evidence="1">Brain</tissue>
    </source>
</reference>
<dbReference type="AlphaFoldDB" id="A0A1A8E484"/>
<organism evidence="1">
    <name type="scientific">Nothobranchius kadleci</name>
    <name type="common">African annual killifish</name>
    <dbReference type="NCBI Taxonomy" id="1051664"/>
    <lineage>
        <taxon>Eukaryota</taxon>
        <taxon>Metazoa</taxon>
        <taxon>Chordata</taxon>
        <taxon>Craniata</taxon>
        <taxon>Vertebrata</taxon>
        <taxon>Euteleostomi</taxon>
        <taxon>Actinopterygii</taxon>
        <taxon>Neopterygii</taxon>
        <taxon>Teleostei</taxon>
        <taxon>Neoteleostei</taxon>
        <taxon>Acanthomorphata</taxon>
        <taxon>Ovalentaria</taxon>
        <taxon>Atherinomorphae</taxon>
        <taxon>Cyprinodontiformes</taxon>
        <taxon>Nothobranchiidae</taxon>
        <taxon>Nothobranchius</taxon>
    </lineage>
</organism>
<feature type="non-terminal residue" evidence="1">
    <location>
        <position position="1"/>
    </location>
</feature>
<evidence type="ECO:0000313" key="1">
    <source>
        <dbReference type="EMBL" id="SBQ40336.1"/>
    </source>
</evidence>
<dbReference type="EMBL" id="HAEA01011856">
    <property type="protein sequence ID" value="SBQ40336.1"/>
    <property type="molecule type" value="Transcribed_RNA"/>
</dbReference>
<proteinExistence type="predicted"/>
<reference evidence="1" key="2">
    <citation type="submission" date="2016-06" db="EMBL/GenBank/DDBJ databases">
        <title>The genome of a short-lived fish provides insights into sex chromosome evolution and the genetic control of aging.</title>
        <authorList>
            <person name="Reichwald K."/>
            <person name="Felder M."/>
            <person name="Petzold A."/>
            <person name="Koch P."/>
            <person name="Groth M."/>
            <person name="Platzer M."/>
        </authorList>
    </citation>
    <scope>NUCLEOTIDE SEQUENCE</scope>
    <source>
        <tissue evidence="1">Brain</tissue>
    </source>
</reference>
<gene>
    <name evidence="1" type="primary">ARID5A</name>
</gene>
<name>A0A1A8E484_NOTKA</name>